<dbReference type="Gene3D" id="3.30.200.20">
    <property type="entry name" value="Phosphorylase Kinase, domain 1"/>
    <property type="match status" value="1"/>
</dbReference>
<dbReference type="GO" id="GO:0005524">
    <property type="term" value="F:ATP binding"/>
    <property type="evidence" value="ECO:0007669"/>
    <property type="project" value="UniProtKB-KW"/>
</dbReference>
<keyword evidence="5" id="KW-0067">ATP-binding</keyword>
<dbReference type="InterPro" id="IPR001245">
    <property type="entry name" value="Ser-Thr/Tyr_kinase_cat_dom"/>
</dbReference>
<organism evidence="7 8">
    <name type="scientific">Gossypium harknessii</name>
    <dbReference type="NCBI Taxonomy" id="34285"/>
    <lineage>
        <taxon>Eukaryota</taxon>
        <taxon>Viridiplantae</taxon>
        <taxon>Streptophyta</taxon>
        <taxon>Embryophyta</taxon>
        <taxon>Tracheophyta</taxon>
        <taxon>Spermatophyta</taxon>
        <taxon>Magnoliopsida</taxon>
        <taxon>eudicotyledons</taxon>
        <taxon>Gunneridae</taxon>
        <taxon>Pentapetalae</taxon>
        <taxon>rosids</taxon>
        <taxon>malvids</taxon>
        <taxon>Malvales</taxon>
        <taxon>Malvaceae</taxon>
        <taxon>Malvoideae</taxon>
        <taxon>Gossypium</taxon>
    </lineage>
</organism>
<keyword evidence="1" id="KW-0723">Serine/threonine-protein kinase</keyword>
<dbReference type="EMBL" id="JABFAD010000010">
    <property type="protein sequence ID" value="MBA0810934.1"/>
    <property type="molecule type" value="Genomic_DNA"/>
</dbReference>
<accession>A0A7J9HNH0</accession>
<evidence type="ECO:0000256" key="2">
    <source>
        <dbReference type="ARBA" id="ARBA00022679"/>
    </source>
</evidence>
<keyword evidence="4" id="KW-0418">Kinase</keyword>
<proteinExistence type="predicted"/>
<feature type="non-terminal residue" evidence="7">
    <location>
        <position position="1"/>
    </location>
</feature>
<evidence type="ECO:0000313" key="8">
    <source>
        <dbReference type="Proteomes" id="UP000593560"/>
    </source>
</evidence>
<dbReference type="InterPro" id="IPR011009">
    <property type="entry name" value="Kinase-like_dom_sf"/>
</dbReference>
<dbReference type="SUPFAM" id="SSF56112">
    <property type="entry name" value="Protein kinase-like (PK-like)"/>
    <property type="match status" value="1"/>
</dbReference>
<dbReference type="Proteomes" id="UP000593560">
    <property type="component" value="Unassembled WGS sequence"/>
</dbReference>
<evidence type="ECO:0000256" key="1">
    <source>
        <dbReference type="ARBA" id="ARBA00022527"/>
    </source>
</evidence>
<dbReference type="Pfam" id="PF07714">
    <property type="entry name" value="PK_Tyr_Ser-Thr"/>
    <property type="match status" value="1"/>
</dbReference>
<evidence type="ECO:0000256" key="3">
    <source>
        <dbReference type="ARBA" id="ARBA00022741"/>
    </source>
</evidence>
<name>A0A7J9HNH0_9ROSI</name>
<evidence type="ECO:0000313" key="7">
    <source>
        <dbReference type="EMBL" id="MBA0810934.1"/>
    </source>
</evidence>
<evidence type="ECO:0000259" key="6">
    <source>
        <dbReference type="PROSITE" id="PS50011"/>
    </source>
</evidence>
<dbReference type="PROSITE" id="PS50011">
    <property type="entry name" value="PROTEIN_KINASE_DOM"/>
    <property type="match status" value="1"/>
</dbReference>
<reference evidence="7 8" key="1">
    <citation type="journal article" date="2019" name="Genome Biol. Evol.">
        <title>Insights into the evolution of the New World diploid cottons (Gossypium, subgenus Houzingenia) based on genome sequencing.</title>
        <authorList>
            <person name="Grover C.E."/>
            <person name="Arick M.A. 2nd"/>
            <person name="Thrash A."/>
            <person name="Conover J.L."/>
            <person name="Sanders W.S."/>
            <person name="Peterson D.G."/>
            <person name="Frelichowski J.E."/>
            <person name="Scheffler J.A."/>
            <person name="Scheffler B.E."/>
            <person name="Wendel J.F."/>
        </authorList>
    </citation>
    <scope>NUCLEOTIDE SEQUENCE [LARGE SCALE GENOMIC DNA]</scope>
    <source>
        <strain evidence="7">0</strain>
        <tissue evidence="7">Leaf</tissue>
    </source>
</reference>
<sequence length="164" mass="18875">MVISRLQHRNLVRLLGCCVDGEEKMLVYEYMPNKSLDVFLFEKSDVFSFGVLTLEIVSGRRNSSFQDDEHSPCLLGYAWKLWSEGNILELIDPVISSDPSCHRKMLRCFHVGLLCVQNFVKDRPTMMVVDSMLSSEIENLPTPKQPPFFDEKIMMDHSQLQASQ</sequence>
<dbReference type="OrthoDB" id="4062651at2759"/>
<dbReference type="GO" id="GO:0005886">
    <property type="term" value="C:plasma membrane"/>
    <property type="evidence" value="ECO:0007669"/>
    <property type="project" value="TreeGrafter"/>
</dbReference>
<evidence type="ECO:0000256" key="4">
    <source>
        <dbReference type="ARBA" id="ARBA00022777"/>
    </source>
</evidence>
<keyword evidence="2" id="KW-0808">Transferase</keyword>
<dbReference type="GO" id="GO:0004674">
    <property type="term" value="F:protein serine/threonine kinase activity"/>
    <property type="evidence" value="ECO:0007669"/>
    <property type="project" value="UniProtKB-KW"/>
</dbReference>
<dbReference type="AlphaFoldDB" id="A0A7J9HNH0"/>
<dbReference type="PANTHER" id="PTHR27002">
    <property type="entry name" value="RECEPTOR-LIKE SERINE/THREONINE-PROTEIN KINASE SD1-8"/>
    <property type="match status" value="1"/>
</dbReference>
<comment type="caution">
    <text evidence="7">The sequence shown here is derived from an EMBL/GenBank/DDBJ whole genome shotgun (WGS) entry which is preliminary data.</text>
</comment>
<keyword evidence="8" id="KW-1185">Reference proteome</keyword>
<evidence type="ECO:0000256" key="5">
    <source>
        <dbReference type="ARBA" id="ARBA00022840"/>
    </source>
</evidence>
<keyword evidence="3" id="KW-0547">Nucleotide-binding</keyword>
<feature type="domain" description="Protein kinase" evidence="6">
    <location>
        <begin position="1"/>
        <end position="164"/>
    </location>
</feature>
<dbReference type="InterPro" id="IPR000719">
    <property type="entry name" value="Prot_kinase_dom"/>
</dbReference>
<dbReference type="Gene3D" id="1.10.510.10">
    <property type="entry name" value="Transferase(Phosphotransferase) domain 1"/>
    <property type="match status" value="1"/>
</dbReference>
<dbReference type="PANTHER" id="PTHR27002:SF1082">
    <property type="entry name" value="OS06G0693000 PROTEIN"/>
    <property type="match status" value="1"/>
</dbReference>
<protein>
    <recommendedName>
        <fullName evidence="6">Protein kinase domain-containing protein</fullName>
    </recommendedName>
</protein>
<gene>
    <name evidence="7" type="ORF">Gohar_002878</name>
</gene>